<dbReference type="EMBL" id="NEVS01000004">
    <property type="protein sequence ID" value="OZI60110.1"/>
    <property type="molecule type" value="Genomic_DNA"/>
</dbReference>
<evidence type="ECO:0000313" key="2">
    <source>
        <dbReference type="EMBL" id="OZI60110.1"/>
    </source>
</evidence>
<keyword evidence="3" id="KW-1185">Reference proteome</keyword>
<reference evidence="3" key="1">
    <citation type="submission" date="2017-05" db="EMBL/GenBank/DDBJ databases">
        <title>Complete and WGS of Bordetella genogroups.</title>
        <authorList>
            <person name="Spilker T."/>
            <person name="Lipuma J."/>
        </authorList>
    </citation>
    <scope>NUCLEOTIDE SEQUENCE [LARGE SCALE GENOMIC DNA]</scope>
    <source>
        <strain evidence="3">AU8856</strain>
    </source>
</reference>
<feature type="transmembrane region" description="Helical" evidence="1">
    <location>
        <begin position="32"/>
        <end position="57"/>
    </location>
</feature>
<protein>
    <submittedName>
        <fullName evidence="2">Uncharacterized protein</fullName>
    </submittedName>
</protein>
<proteinExistence type="predicted"/>
<gene>
    <name evidence="2" type="ORF">CAL28_11625</name>
</gene>
<keyword evidence="1" id="KW-0812">Transmembrane</keyword>
<organism evidence="2 3">
    <name type="scientific">Bordetella genomosp. 11</name>
    <dbReference type="NCBI Taxonomy" id="1416808"/>
    <lineage>
        <taxon>Bacteria</taxon>
        <taxon>Pseudomonadati</taxon>
        <taxon>Pseudomonadota</taxon>
        <taxon>Betaproteobacteria</taxon>
        <taxon>Burkholderiales</taxon>
        <taxon>Alcaligenaceae</taxon>
        <taxon>Bordetella</taxon>
    </lineage>
</organism>
<sequence length="60" mass="5840">MLALLSFALCADLVPTAPAGADNRPSLWGLVIVAWAITCGVAGACAGDLVAAAWSAVAGV</sequence>
<comment type="caution">
    <text evidence="2">The sequence shown here is derived from an EMBL/GenBank/DDBJ whole genome shotgun (WGS) entry which is preliminary data.</text>
</comment>
<keyword evidence="1" id="KW-0472">Membrane</keyword>
<dbReference type="RefSeq" id="WP_094841526.1">
    <property type="nucleotide sequence ID" value="NZ_NEVS01000004.1"/>
</dbReference>
<dbReference type="AlphaFoldDB" id="A0A261UFY3"/>
<evidence type="ECO:0000256" key="1">
    <source>
        <dbReference type="SAM" id="Phobius"/>
    </source>
</evidence>
<dbReference type="Proteomes" id="UP000215767">
    <property type="component" value="Unassembled WGS sequence"/>
</dbReference>
<accession>A0A261UFY3</accession>
<keyword evidence="1" id="KW-1133">Transmembrane helix</keyword>
<evidence type="ECO:0000313" key="3">
    <source>
        <dbReference type="Proteomes" id="UP000215767"/>
    </source>
</evidence>
<name>A0A261UFY3_9BORD</name>